<dbReference type="AlphaFoldDB" id="A0AA39LUC9"/>
<sequence>MRPLWIVLFCLSLLIASTVSVSCCYGRFACETSCRLQNCRSGYCTQEGCSGTCRCSFCEEGSIIYKKDKKKGRGRWPRNRNFEEVDDFEIVD</sequence>
<dbReference type="EMBL" id="JAUCMV010000003">
    <property type="protein sequence ID" value="KAK0409937.1"/>
    <property type="molecule type" value="Genomic_DNA"/>
</dbReference>
<evidence type="ECO:0000313" key="3">
    <source>
        <dbReference type="Proteomes" id="UP001175271"/>
    </source>
</evidence>
<feature type="signal peptide" evidence="1">
    <location>
        <begin position="1"/>
        <end position="20"/>
    </location>
</feature>
<dbReference type="PROSITE" id="PS51257">
    <property type="entry name" value="PROKAR_LIPOPROTEIN"/>
    <property type="match status" value="1"/>
</dbReference>
<reference evidence="2" key="1">
    <citation type="submission" date="2023-06" db="EMBL/GenBank/DDBJ databases">
        <title>Genomic analysis of the entomopathogenic nematode Steinernema hermaphroditum.</title>
        <authorList>
            <person name="Schwarz E.M."/>
            <person name="Heppert J.K."/>
            <person name="Baniya A."/>
            <person name="Schwartz H.T."/>
            <person name="Tan C.-H."/>
            <person name="Antoshechkin I."/>
            <person name="Sternberg P.W."/>
            <person name="Goodrich-Blair H."/>
            <person name="Dillman A.R."/>
        </authorList>
    </citation>
    <scope>NUCLEOTIDE SEQUENCE</scope>
    <source>
        <strain evidence="2">PS9179</strain>
        <tissue evidence="2">Whole animal</tissue>
    </source>
</reference>
<organism evidence="2 3">
    <name type="scientific">Steinernema hermaphroditum</name>
    <dbReference type="NCBI Taxonomy" id="289476"/>
    <lineage>
        <taxon>Eukaryota</taxon>
        <taxon>Metazoa</taxon>
        <taxon>Ecdysozoa</taxon>
        <taxon>Nematoda</taxon>
        <taxon>Chromadorea</taxon>
        <taxon>Rhabditida</taxon>
        <taxon>Tylenchina</taxon>
        <taxon>Panagrolaimomorpha</taxon>
        <taxon>Strongyloidoidea</taxon>
        <taxon>Steinernematidae</taxon>
        <taxon>Steinernema</taxon>
    </lineage>
</organism>
<evidence type="ECO:0000256" key="1">
    <source>
        <dbReference type="SAM" id="SignalP"/>
    </source>
</evidence>
<keyword evidence="3" id="KW-1185">Reference proteome</keyword>
<accession>A0AA39LUC9</accession>
<name>A0AA39LUC9_9BILA</name>
<dbReference type="Proteomes" id="UP001175271">
    <property type="component" value="Unassembled WGS sequence"/>
</dbReference>
<keyword evidence="1" id="KW-0732">Signal</keyword>
<comment type="caution">
    <text evidence="2">The sequence shown here is derived from an EMBL/GenBank/DDBJ whole genome shotgun (WGS) entry which is preliminary data.</text>
</comment>
<feature type="chain" id="PRO_5041306749" evidence="1">
    <location>
        <begin position="21"/>
        <end position="92"/>
    </location>
</feature>
<gene>
    <name evidence="2" type="ORF">QR680_004849</name>
</gene>
<protein>
    <submittedName>
        <fullName evidence="2">Uncharacterized protein</fullName>
    </submittedName>
</protein>
<evidence type="ECO:0000313" key="2">
    <source>
        <dbReference type="EMBL" id="KAK0409937.1"/>
    </source>
</evidence>
<proteinExistence type="predicted"/>